<dbReference type="EMBL" id="BAAAEM010000003">
    <property type="protein sequence ID" value="GAA0480129.1"/>
    <property type="molecule type" value="Genomic_DNA"/>
</dbReference>
<dbReference type="RefSeq" id="WP_229953673.1">
    <property type="nucleotide sequence ID" value="NZ_BAAAEM010000003.1"/>
</dbReference>
<evidence type="ECO:0000313" key="1">
    <source>
        <dbReference type="EMBL" id="GAA0480129.1"/>
    </source>
</evidence>
<proteinExistence type="predicted"/>
<gene>
    <name evidence="1" type="ORF">GCM10009096_22650</name>
</gene>
<keyword evidence="2" id="KW-1185">Reference proteome</keyword>
<comment type="caution">
    <text evidence="1">The sequence shown here is derived from an EMBL/GenBank/DDBJ whole genome shotgun (WGS) entry which is preliminary data.</text>
</comment>
<evidence type="ECO:0000313" key="2">
    <source>
        <dbReference type="Proteomes" id="UP001500713"/>
    </source>
</evidence>
<sequence>MVELKVFFLLLVWPDGQDQTEPLWTIETFETVAACKDYAAIAIEDATKKYGADIQTQFHCLNKDSRITE</sequence>
<protein>
    <submittedName>
        <fullName evidence="1">Uncharacterized protein</fullName>
    </submittedName>
</protein>
<name>A0ABN1AMK2_9SPHN</name>
<accession>A0ABN1AMK2</accession>
<dbReference type="Proteomes" id="UP001500713">
    <property type="component" value="Unassembled WGS sequence"/>
</dbReference>
<organism evidence="1 2">
    <name type="scientific">Parasphingorhabdus litoris</name>
    <dbReference type="NCBI Taxonomy" id="394733"/>
    <lineage>
        <taxon>Bacteria</taxon>
        <taxon>Pseudomonadati</taxon>
        <taxon>Pseudomonadota</taxon>
        <taxon>Alphaproteobacteria</taxon>
        <taxon>Sphingomonadales</taxon>
        <taxon>Sphingomonadaceae</taxon>
        <taxon>Parasphingorhabdus</taxon>
    </lineage>
</organism>
<reference evidence="1 2" key="1">
    <citation type="journal article" date="2019" name="Int. J. Syst. Evol. Microbiol.">
        <title>The Global Catalogue of Microorganisms (GCM) 10K type strain sequencing project: providing services to taxonomists for standard genome sequencing and annotation.</title>
        <authorList>
            <consortium name="The Broad Institute Genomics Platform"/>
            <consortium name="The Broad Institute Genome Sequencing Center for Infectious Disease"/>
            <person name="Wu L."/>
            <person name="Ma J."/>
        </authorList>
    </citation>
    <scope>NUCLEOTIDE SEQUENCE [LARGE SCALE GENOMIC DNA]</scope>
    <source>
        <strain evidence="1 2">JCM 14162</strain>
    </source>
</reference>